<evidence type="ECO:0000259" key="1">
    <source>
        <dbReference type="Pfam" id="PF01979"/>
    </source>
</evidence>
<dbReference type="InterPro" id="IPR032466">
    <property type="entry name" value="Metal_Hydrolase"/>
</dbReference>
<dbReference type="AlphaFoldDB" id="A0A8B2NTT5"/>
<dbReference type="InterPro" id="IPR006680">
    <property type="entry name" value="Amidohydro-rel"/>
</dbReference>
<dbReference type="PANTHER" id="PTHR43135:SF3">
    <property type="entry name" value="ALPHA-D-RIBOSE 1-METHYLPHOSPHONATE 5-TRIPHOSPHATE DIPHOSPHATASE"/>
    <property type="match status" value="1"/>
</dbReference>
<dbReference type="Gene3D" id="2.30.40.10">
    <property type="entry name" value="Urease, subunit C, domain 1"/>
    <property type="match status" value="1"/>
</dbReference>
<dbReference type="RefSeq" id="WP_111344729.1">
    <property type="nucleotide sequence ID" value="NZ_QHHQ01000002.1"/>
</dbReference>
<keyword evidence="3" id="KW-1185">Reference proteome</keyword>
<dbReference type="PANTHER" id="PTHR43135">
    <property type="entry name" value="ALPHA-D-RIBOSE 1-METHYLPHOSPHONATE 5-TRIPHOSPHATE DIPHOSPHATASE"/>
    <property type="match status" value="1"/>
</dbReference>
<evidence type="ECO:0000313" key="3">
    <source>
        <dbReference type="Proteomes" id="UP000249590"/>
    </source>
</evidence>
<dbReference type="Gene3D" id="3.20.20.140">
    <property type="entry name" value="Metal-dependent hydrolases"/>
    <property type="match status" value="1"/>
</dbReference>
<dbReference type="CDD" id="cd01299">
    <property type="entry name" value="Met_dep_hydrolase_A"/>
    <property type="match status" value="1"/>
</dbReference>
<dbReference type="SUPFAM" id="SSF51338">
    <property type="entry name" value="Composite domain of metallo-dependent hydrolases"/>
    <property type="match status" value="1"/>
</dbReference>
<dbReference type="InterPro" id="IPR011059">
    <property type="entry name" value="Metal-dep_hydrolase_composite"/>
</dbReference>
<feature type="domain" description="Amidohydrolase-related" evidence="1">
    <location>
        <begin position="124"/>
        <end position="483"/>
    </location>
</feature>
<organism evidence="2 3">
    <name type="scientific">Acuticoccus sediminis</name>
    <dbReference type="NCBI Taxonomy" id="2184697"/>
    <lineage>
        <taxon>Bacteria</taxon>
        <taxon>Pseudomonadati</taxon>
        <taxon>Pseudomonadota</taxon>
        <taxon>Alphaproteobacteria</taxon>
        <taxon>Hyphomicrobiales</taxon>
        <taxon>Amorphaceae</taxon>
        <taxon>Acuticoccus</taxon>
    </lineage>
</organism>
<reference evidence="2 3" key="1">
    <citation type="submission" date="2018-05" db="EMBL/GenBank/DDBJ databases">
        <title>Acuticoccus sediminis sp. nov., isolated from deep-sea sediment of Indian Ocean.</title>
        <authorList>
            <person name="Liu X."/>
            <person name="Lai Q."/>
            <person name="Du Y."/>
            <person name="Sun F."/>
            <person name="Zhang X."/>
            <person name="Wang S."/>
            <person name="Shao Z."/>
        </authorList>
    </citation>
    <scope>NUCLEOTIDE SEQUENCE [LARGE SCALE GENOMIC DNA]</scope>
    <source>
        <strain evidence="2 3">PTG4-2</strain>
    </source>
</reference>
<accession>A0A8B2NTT5</accession>
<dbReference type="SUPFAM" id="SSF51556">
    <property type="entry name" value="Metallo-dependent hydrolases"/>
    <property type="match status" value="1"/>
</dbReference>
<evidence type="ECO:0000313" key="2">
    <source>
        <dbReference type="EMBL" id="RAI01688.1"/>
    </source>
</evidence>
<gene>
    <name evidence="2" type="ORF">DLJ53_09750</name>
</gene>
<dbReference type="InterPro" id="IPR057744">
    <property type="entry name" value="OTAase-like"/>
</dbReference>
<protein>
    <submittedName>
        <fullName evidence="2">Hydrolase</fullName>
    </submittedName>
</protein>
<dbReference type="OrthoDB" id="9765769at2"/>
<dbReference type="Proteomes" id="UP000249590">
    <property type="component" value="Unassembled WGS sequence"/>
</dbReference>
<sequence length="497" mass="53017">MCACAYLQTAEDHAHHGAGCRCGAPETLAAFRRIEAHLSRRELLGGAAAVMGLFAGFGLTPHTAWGQTAGQPLLITNVRVFDGLTLRMRDDVDVLVEGGRIAALPPRGEGPADAARFDGGGRALIPGLIDCHWHATLTSVSQMTAMSADIAYVQFIAAREAGETVMRGFTTVRDTGGPAFALKRAIDEGICEGPRIFPSGAMISQTAGHGDYRPVNHLPWAFRDPLSYAEEVGVSALADGRAAVLLRTREQLMKGASQIKLMAGGGVSSLYDPLDTMQFTLDELRAGVEAASDWGTYVCTHVYTAAGIRRSIEAGVKCIEHGQLADEATVKLMADEGIWWSIQPFLADEDANVKALPEQRTQQEYVAEGTVRAYEMMLHHRVKSAFGTDILMSPGLAKTQGRQLAKLTRFMSPLETLRHATGRAGELLALSGERAPYGGAPLGVIAPGALADLLIVDGEPDRDLTFLADPDASLRLIMKGGRVVKDTMSARGEAGAQ</sequence>
<keyword evidence="2" id="KW-0378">Hydrolase</keyword>
<comment type="caution">
    <text evidence="2">The sequence shown here is derived from an EMBL/GenBank/DDBJ whole genome shotgun (WGS) entry which is preliminary data.</text>
</comment>
<dbReference type="Pfam" id="PF01979">
    <property type="entry name" value="Amidohydro_1"/>
    <property type="match status" value="1"/>
</dbReference>
<dbReference type="EMBL" id="QHHQ01000002">
    <property type="protein sequence ID" value="RAI01688.1"/>
    <property type="molecule type" value="Genomic_DNA"/>
</dbReference>
<name>A0A8B2NTT5_9HYPH</name>
<proteinExistence type="predicted"/>
<dbReference type="GO" id="GO:0016810">
    <property type="term" value="F:hydrolase activity, acting on carbon-nitrogen (but not peptide) bonds"/>
    <property type="evidence" value="ECO:0007669"/>
    <property type="project" value="InterPro"/>
</dbReference>
<dbReference type="InterPro" id="IPR051781">
    <property type="entry name" value="Metallo-dep_Hydrolase"/>
</dbReference>